<evidence type="ECO:0000256" key="5">
    <source>
        <dbReference type="SAM" id="MobiDB-lite"/>
    </source>
</evidence>
<feature type="compositionally biased region" description="Basic and acidic residues" evidence="5">
    <location>
        <begin position="158"/>
        <end position="167"/>
    </location>
</feature>
<accession>A0A1D2MDD9</accession>
<dbReference type="STRING" id="48709.A0A1D2MDD9"/>
<feature type="region of interest" description="Disordered" evidence="5">
    <location>
        <begin position="787"/>
        <end position="826"/>
    </location>
</feature>
<dbReference type="Proteomes" id="UP000094527">
    <property type="component" value="Unassembled WGS sequence"/>
</dbReference>
<dbReference type="InterPro" id="IPR016024">
    <property type="entry name" value="ARM-type_fold"/>
</dbReference>
<dbReference type="EMBL" id="LJIJ01001708">
    <property type="protein sequence ID" value="ODM90995.1"/>
    <property type="molecule type" value="Genomic_DNA"/>
</dbReference>
<dbReference type="PROSITE" id="PS51011">
    <property type="entry name" value="ARID"/>
    <property type="match status" value="1"/>
</dbReference>
<dbReference type="GO" id="GO:0006325">
    <property type="term" value="P:chromatin organization"/>
    <property type="evidence" value="ECO:0007669"/>
    <property type="project" value="UniProtKB-KW"/>
</dbReference>
<evidence type="ECO:0000259" key="6">
    <source>
        <dbReference type="PROSITE" id="PS51011"/>
    </source>
</evidence>
<keyword evidence="2" id="KW-0805">Transcription regulation</keyword>
<evidence type="ECO:0000313" key="8">
    <source>
        <dbReference type="Proteomes" id="UP000094527"/>
    </source>
</evidence>
<comment type="caution">
    <text evidence="7">The sequence shown here is derived from an EMBL/GenBank/DDBJ whole genome shotgun (WGS) entry which is preliminary data.</text>
</comment>
<dbReference type="PANTHER" id="PTHR22970:SF14">
    <property type="entry name" value="AT-RICH INTERACTIVE DOMAIN-CONTAINING PROTEIN 2"/>
    <property type="match status" value="1"/>
</dbReference>
<organism evidence="7 8">
    <name type="scientific">Orchesella cincta</name>
    <name type="common">Springtail</name>
    <name type="synonym">Podura cincta</name>
    <dbReference type="NCBI Taxonomy" id="48709"/>
    <lineage>
        <taxon>Eukaryota</taxon>
        <taxon>Metazoa</taxon>
        <taxon>Ecdysozoa</taxon>
        <taxon>Arthropoda</taxon>
        <taxon>Hexapoda</taxon>
        <taxon>Collembola</taxon>
        <taxon>Entomobryomorpha</taxon>
        <taxon>Entomobryoidea</taxon>
        <taxon>Orchesellidae</taxon>
        <taxon>Orchesellinae</taxon>
        <taxon>Orchesella</taxon>
    </lineage>
</organism>
<dbReference type="AlphaFoldDB" id="A0A1D2MDD9"/>
<feature type="compositionally biased region" description="Polar residues" evidence="5">
    <location>
        <begin position="788"/>
        <end position="819"/>
    </location>
</feature>
<dbReference type="SMART" id="SM00501">
    <property type="entry name" value="BRIGHT"/>
    <property type="match status" value="1"/>
</dbReference>
<evidence type="ECO:0000256" key="2">
    <source>
        <dbReference type="ARBA" id="ARBA00023015"/>
    </source>
</evidence>
<evidence type="ECO:0000256" key="3">
    <source>
        <dbReference type="ARBA" id="ARBA00023163"/>
    </source>
</evidence>
<dbReference type="InterPro" id="IPR052406">
    <property type="entry name" value="Chromatin_Remodeling_Comp"/>
</dbReference>
<dbReference type="SUPFAM" id="SSF46774">
    <property type="entry name" value="ARID-like"/>
    <property type="match status" value="1"/>
</dbReference>
<name>A0A1D2MDD9_ORCCI</name>
<sequence length="826" mass="91594">MGIQQKDPEYLGAKYAFIRDLIQFHEARGTGLQCDPKINGKEVDLYLLYQIVTSHGGWEKINLRNEWDKLLEHFHMPRSTNGGVAIKQIYLKYLELYEKIHYLGEEVDSKADDEDEYEDFRGRRRYPGKFSSSHSHHHHHHSHSHHHHHHTSSSSHHPPKEITEHNRSQLGLSSRLLETSDYEGLLLSLQSPLPNEQDMAISVCTLLSNETKHVLRFSKSPAILNMLLAHAGIYQDCEFWDEVLQHPDARQLLCECFVRRVHTSLGLTDDEGAIISQIQEIEDGDLPDEEKFALGTALRLKLRRFRESRSDANEETTERKSDKVAEDETGVKVKEIEGDEDEKMSITNGEETPVVVEPEDEDMDKDKTEIVNPESSEGAVAVVEEIVEEVVECKKEPLAVLCPSELAPELVENECMELDDSQLEVKCEQGTLCCSHCPCQRAESGDSSFASGDYSVEFSIERPSSKRGRVMMDEAADGPANSLPFTLARTHNAGDKVGQRICQIAHILRNLSFEQDNASIMAKNATLMRFLLVAANCTFGSLPQTSFDIIGNISSYIKLEEPLRDPLSSMLLTLVTSGVFSTDRFKILRSLEALRELTKVHGNENIIARYIENRVYRRMCDLLTLSDIMLLIYTLECILSMTGLGEAVCDEIVRVQGSVATLVSLVTVEAQSYGPKGCILMRVVETVTGASTVTTHQQQSTSAAIGTPSTPQQQPIAITQAAVGPLQSQHLLQQQLQQPPIASPIMAAPTPVARATNSSMSHPPPATSPGLKFVTGTTTVVPPVQGQHAVQQKQATTGVPYNGSPSLATSISMNSSQVFSHPPPPL</sequence>
<dbReference type="InterPro" id="IPR036431">
    <property type="entry name" value="ARID_dom_sf"/>
</dbReference>
<keyword evidence="3" id="KW-0804">Transcription</keyword>
<dbReference type="InterPro" id="IPR001606">
    <property type="entry name" value="ARID_dom"/>
</dbReference>
<feature type="compositionally biased region" description="Basic residues" evidence="5">
    <location>
        <begin position="134"/>
        <end position="151"/>
    </location>
</feature>
<keyword evidence="1" id="KW-0156">Chromatin regulator</keyword>
<dbReference type="GO" id="GO:0003677">
    <property type="term" value="F:DNA binding"/>
    <property type="evidence" value="ECO:0007669"/>
    <property type="project" value="InterPro"/>
</dbReference>
<dbReference type="PANTHER" id="PTHR22970">
    <property type="entry name" value="AT-RICH INTERACTIVE DOMAIN-CONTAINING PROTEIN 2"/>
    <property type="match status" value="1"/>
</dbReference>
<dbReference type="SMART" id="SM01014">
    <property type="entry name" value="ARID"/>
    <property type="match status" value="1"/>
</dbReference>
<reference evidence="7 8" key="1">
    <citation type="journal article" date="2016" name="Genome Biol. Evol.">
        <title>Gene Family Evolution Reflects Adaptation to Soil Environmental Stressors in the Genome of the Collembolan Orchesella cincta.</title>
        <authorList>
            <person name="Faddeeva-Vakhrusheva A."/>
            <person name="Derks M.F."/>
            <person name="Anvar S.Y."/>
            <person name="Agamennone V."/>
            <person name="Suring W."/>
            <person name="Smit S."/>
            <person name="van Straalen N.M."/>
            <person name="Roelofs D."/>
        </authorList>
    </citation>
    <scope>NUCLEOTIDE SEQUENCE [LARGE SCALE GENOMIC DNA]</scope>
    <source>
        <tissue evidence="7">Mixed pool</tissue>
    </source>
</reference>
<evidence type="ECO:0000313" key="7">
    <source>
        <dbReference type="EMBL" id="ODM90995.1"/>
    </source>
</evidence>
<evidence type="ECO:0000256" key="1">
    <source>
        <dbReference type="ARBA" id="ARBA00022853"/>
    </source>
</evidence>
<dbReference type="Gene3D" id="1.10.150.60">
    <property type="entry name" value="ARID DNA-binding domain"/>
    <property type="match status" value="1"/>
</dbReference>
<keyword evidence="4" id="KW-0539">Nucleus</keyword>
<dbReference type="OrthoDB" id="338531at2759"/>
<protein>
    <submittedName>
        <fullName evidence="7">AT-rich interactive domain-containing protein 2</fullName>
    </submittedName>
</protein>
<feature type="region of interest" description="Disordered" evidence="5">
    <location>
        <begin position="309"/>
        <end position="328"/>
    </location>
</feature>
<dbReference type="Pfam" id="PF01388">
    <property type="entry name" value="ARID"/>
    <property type="match status" value="1"/>
</dbReference>
<proteinExistence type="predicted"/>
<evidence type="ECO:0000256" key="4">
    <source>
        <dbReference type="ARBA" id="ARBA00023242"/>
    </source>
</evidence>
<keyword evidence="8" id="KW-1185">Reference proteome</keyword>
<feature type="domain" description="ARID" evidence="6">
    <location>
        <begin position="11"/>
        <end position="102"/>
    </location>
</feature>
<feature type="region of interest" description="Disordered" evidence="5">
    <location>
        <begin position="124"/>
        <end position="167"/>
    </location>
</feature>
<dbReference type="SUPFAM" id="SSF48371">
    <property type="entry name" value="ARM repeat"/>
    <property type="match status" value="1"/>
</dbReference>
<gene>
    <name evidence="7" type="ORF">Ocin01_15687</name>
</gene>